<gene>
    <name evidence="2" type="ORF">TrST_g4743</name>
</gene>
<dbReference type="EMBL" id="BRXY01000273">
    <property type="protein sequence ID" value="GMH82794.1"/>
    <property type="molecule type" value="Genomic_DNA"/>
</dbReference>
<sequence>MAAYNECSGEAFASAVSSFSNFSDPALTTFVAMLGISTMCFGVSTISGNASQVDKIWSMTPVLYSWMALDASSSRSLLMAVLATVWGVRLTWNFNRRGGYEWPPWKGEEDYRWPALRQGIIPGFTMLDRPIPWMIFNLTFISFYQNALLWLTAAPSLVVWAAANSDKCSGAKDLNWLDYVAAALMLTFITIESVADNQQYAFQTEKYRKKDAGEPLEGDMADGFNQSGLYAIVRKPNYASEQSIWVCYYFFGVAATGNILNWSVLGCLLLIALFQGSGWMTELITLKKYPKYAIYMQRVGQYLPFKFIWNKVRGEEAKRD</sequence>
<dbReference type="PANTHER" id="PTHR32251">
    <property type="entry name" value="3-OXO-5-ALPHA-STEROID 4-DEHYDROGENASE"/>
    <property type="match status" value="1"/>
</dbReference>
<dbReference type="Gene3D" id="1.20.120.1630">
    <property type="match status" value="1"/>
</dbReference>
<dbReference type="PANTHER" id="PTHR32251:SF23">
    <property type="entry name" value="3-OXO-5-ALPHA-STEROID 4-DEHYDROGENASE (DUF1295)"/>
    <property type="match status" value="1"/>
</dbReference>
<feature type="transmembrane region" description="Helical" evidence="1">
    <location>
        <begin position="248"/>
        <end position="274"/>
    </location>
</feature>
<feature type="transmembrane region" description="Helical" evidence="1">
    <location>
        <begin position="26"/>
        <end position="50"/>
    </location>
</feature>
<name>A0A9W7BAF3_9STRA</name>
<dbReference type="Proteomes" id="UP001165085">
    <property type="component" value="Unassembled WGS sequence"/>
</dbReference>
<evidence type="ECO:0000313" key="3">
    <source>
        <dbReference type="Proteomes" id="UP001165085"/>
    </source>
</evidence>
<evidence type="ECO:0000313" key="2">
    <source>
        <dbReference type="EMBL" id="GMH82794.1"/>
    </source>
</evidence>
<dbReference type="InterPro" id="IPR010721">
    <property type="entry name" value="UstE-like"/>
</dbReference>
<proteinExistence type="predicted"/>
<dbReference type="GO" id="GO:0016020">
    <property type="term" value="C:membrane"/>
    <property type="evidence" value="ECO:0007669"/>
    <property type="project" value="TreeGrafter"/>
</dbReference>
<evidence type="ECO:0008006" key="4">
    <source>
        <dbReference type="Google" id="ProtNLM"/>
    </source>
</evidence>
<protein>
    <recommendedName>
        <fullName evidence="4">Steroid 5-alpha reductase C-terminal domain-containing protein</fullName>
    </recommendedName>
</protein>
<dbReference type="OrthoDB" id="201504at2759"/>
<keyword evidence="3" id="KW-1185">Reference proteome</keyword>
<accession>A0A9W7BAF3</accession>
<feature type="transmembrane region" description="Helical" evidence="1">
    <location>
        <begin position="176"/>
        <end position="195"/>
    </location>
</feature>
<keyword evidence="1" id="KW-0472">Membrane</keyword>
<dbReference type="AlphaFoldDB" id="A0A9W7BAF3"/>
<keyword evidence="1" id="KW-1133">Transmembrane helix</keyword>
<organism evidence="2 3">
    <name type="scientific">Triparma strigata</name>
    <dbReference type="NCBI Taxonomy" id="1606541"/>
    <lineage>
        <taxon>Eukaryota</taxon>
        <taxon>Sar</taxon>
        <taxon>Stramenopiles</taxon>
        <taxon>Ochrophyta</taxon>
        <taxon>Bolidophyceae</taxon>
        <taxon>Parmales</taxon>
        <taxon>Triparmaceae</taxon>
        <taxon>Triparma</taxon>
    </lineage>
</organism>
<keyword evidence="1" id="KW-0812">Transmembrane</keyword>
<dbReference type="Pfam" id="PF06966">
    <property type="entry name" value="DUF1295"/>
    <property type="match status" value="1"/>
</dbReference>
<feature type="transmembrane region" description="Helical" evidence="1">
    <location>
        <begin position="143"/>
        <end position="164"/>
    </location>
</feature>
<comment type="caution">
    <text evidence="2">The sequence shown here is derived from an EMBL/GenBank/DDBJ whole genome shotgun (WGS) entry which is preliminary data.</text>
</comment>
<reference evidence="3" key="1">
    <citation type="journal article" date="2023" name="Commun. Biol.">
        <title>Genome analysis of Parmales, the sister group of diatoms, reveals the evolutionary specialization of diatoms from phago-mixotrophs to photoautotrophs.</title>
        <authorList>
            <person name="Ban H."/>
            <person name="Sato S."/>
            <person name="Yoshikawa S."/>
            <person name="Yamada K."/>
            <person name="Nakamura Y."/>
            <person name="Ichinomiya M."/>
            <person name="Sato N."/>
            <person name="Blanc-Mathieu R."/>
            <person name="Endo H."/>
            <person name="Kuwata A."/>
            <person name="Ogata H."/>
        </authorList>
    </citation>
    <scope>NUCLEOTIDE SEQUENCE [LARGE SCALE GENOMIC DNA]</scope>
    <source>
        <strain evidence="3">NIES 3701</strain>
    </source>
</reference>
<evidence type="ECO:0000256" key="1">
    <source>
        <dbReference type="SAM" id="Phobius"/>
    </source>
</evidence>